<name>A0AAD9MI66_PROWI</name>
<evidence type="ECO:0000256" key="1">
    <source>
        <dbReference type="SAM" id="MobiDB-lite"/>
    </source>
</evidence>
<proteinExistence type="predicted"/>
<accession>A0AAD9MI66</accession>
<feature type="transmembrane region" description="Helical" evidence="2">
    <location>
        <begin position="38"/>
        <end position="62"/>
    </location>
</feature>
<sequence length="333" mass="34495">MTFSPDPLTPFPSPPPPIAIEPSTGDAEATSSSLPTSALIGIGVGGLAALAIVGLIIKYFCLGGGMLGTLAKLCARSAAAGDDDGDDGADDDAGGGGVSTGQAVQVAVAVAKAAPGLGGDGPAKSPSTKAQRQASLKKKAAPSKARARPQADSIAEAAPSGPGAPHPAYRQQSLPTHFFVPPRQALSERSRSVAVGASMLDGYEPRSGPAQPRLGWAQSLRPVAQSHGSGDFVIRAAAYNAGPEPPMTHEEAWERMRHPQEFAGYPLSPFDEGVDEGAFTLPEAYARPPTAPWMDPRESLARAQSLRHAQRLSRAPSRARPPPADDQDLYEQY</sequence>
<organism evidence="3 4">
    <name type="scientific">Prototheca wickerhamii</name>
    <dbReference type="NCBI Taxonomy" id="3111"/>
    <lineage>
        <taxon>Eukaryota</taxon>
        <taxon>Viridiplantae</taxon>
        <taxon>Chlorophyta</taxon>
        <taxon>core chlorophytes</taxon>
        <taxon>Trebouxiophyceae</taxon>
        <taxon>Chlorellales</taxon>
        <taxon>Chlorellaceae</taxon>
        <taxon>Prototheca</taxon>
    </lineage>
</organism>
<gene>
    <name evidence="3" type="ORF">QBZ16_002074</name>
</gene>
<feature type="compositionally biased region" description="Acidic residues" evidence="1">
    <location>
        <begin position="81"/>
        <end position="93"/>
    </location>
</feature>
<keyword evidence="2" id="KW-0812">Transmembrane</keyword>
<protein>
    <submittedName>
        <fullName evidence="3">Uncharacterized protein</fullName>
    </submittedName>
</protein>
<comment type="caution">
    <text evidence="3">The sequence shown here is derived from an EMBL/GenBank/DDBJ whole genome shotgun (WGS) entry which is preliminary data.</text>
</comment>
<feature type="compositionally biased region" description="Low complexity" evidence="1">
    <location>
        <begin position="148"/>
        <end position="168"/>
    </location>
</feature>
<reference evidence="3" key="1">
    <citation type="submission" date="2021-01" db="EMBL/GenBank/DDBJ databases">
        <authorList>
            <person name="Eckstrom K.M.E."/>
        </authorList>
    </citation>
    <scope>NUCLEOTIDE SEQUENCE</scope>
    <source>
        <strain evidence="3">UVCC 0001</strain>
    </source>
</reference>
<evidence type="ECO:0000256" key="2">
    <source>
        <dbReference type="SAM" id="Phobius"/>
    </source>
</evidence>
<keyword evidence="2" id="KW-1133">Transmembrane helix</keyword>
<dbReference type="Proteomes" id="UP001255856">
    <property type="component" value="Unassembled WGS sequence"/>
</dbReference>
<feature type="compositionally biased region" description="Basic residues" evidence="1">
    <location>
        <begin position="135"/>
        <end position="147"/>
    </location>
</feature>
<dbReference type="CDD" id="cd12087">
    <property type="entry name" value="TM_EGFR-like"/>
    <property type="match status" value="1"/>
</dbReference>
<keyword evidence="2" id="KW-0472">Membrane</keyword>
<dbReference type="AlphaFoldDB" id="A0AAD9MI66"/>
<evidence type="ECO:0000313" key="4">
    <source>
        <dbReference type="Proteomes" id="UP001255856"/>
    </source>
</evidence>
<feature type="region of interest" description="Disordered" evidence="1">
    <location>
        <begin position="116"/>
        <end position="170"/>
    </location>
</feature>
<feature type="region of interest" description="Disordered" evidence="1">
    <location>
        <begin position="79"/>
        <end position="100"/>
    </location>
</feature>
<feature type="region of interest" description="Disordered" evidence="1">
    <location>
        <begin position="283"/>
        <end position="333"/>
    </location>
</feature>
<keyword evidence="4" id="KW-1185">Reference proteome</keyword>
<evidence type="ECO:0000313" key="3">
    <source>
        <dbReference type="EMBL" id="KAK2079679.1"/>
    </source>
</evidence>
<dbReference type="EMBL" id="JASFZW010000002">
    <property type="protein sequence ID" value="KAK2079679.1"/>
    <property type="molecule type" value="Genomic_DNA"/>
</dbReference>